<dbReference type="EMBL" id="CP048788">
    <property type="protein sequence ID" value="QJF51641.1"/>
    <property type="molecule type" value="Genomic_DNA"/>
</dbReference>
<evidence type="ECO:0000313" key="3">
    <source>
        <dbReference type="EMBL" id="QJF51641.1"/>
    </source>
</evidence>
<dbReference type="Proteomes" id="UP000503308">
    <property type="component" value="Chromosome"/>
</dbReference>
<reference evidence="3 4" key="1">
    <citation type="submission" date="2020-02" db="EMBL/GenBank/DDBJ databases">
        <title>Genome sequence of Roseobacter ponti.</title>
        <authorList>
            <person name="Hollensteiner J."/>
            <person name="Schneider D."/>
            <person name="Poehlein A."/>
            <person name="Daniel R."/>
        </authorList>
    </citation>
    <scope>NUCLEOTIDE SEQUENCE [LARGE SCALE GENOMIC DNA]</scope>
    <source>
        <strain evidence="3 4">DSM 106830</strain>
    </source>
</reference>
<keyword evidence="1" id="KW-1133">Transmembrane helix</keyword>
<feature type="domain" description="TadE-like" evidence="2">
    <location>
        <begin position="18"/>
        <end position="52"/>
    </location>
</feature>
<feature type="transmembrane region" description="Helical" evidence="1">
    <location>
        <begin position="20"/>
        <end position="43"/>
    </location>
</feature>
<evidence type="ECO:0000313" key="4">
    <source>
        <dbReference type="Proteomes" id="UP000503308"/>
    </source>
</evidence>
<keyword evidence="4" id="KW-1185">Reference proteome</keyword>
<sequence>MSVVMSRFSRRFARSEDGQIVIEFVLLVPLLFTILLTAFELGLYAKRQFWLDRGLDIAVREVRLNTGSIPDHDGLKDVICAQAPFIPDCADSLKLEMIKVDPRSFTQLSSDIDCVDRSQPVTSDDDPNYQTGEEHDLMMVRACVKFDPIFPTTGLGFHFVKDGSGQAAMFATSAFVQEPG</sequence>
<gene>
    <name evidence="3" type="ORF">G3256_10955</name>
</gene>
<dbReference type="AlphaFoldDB" id="A0A858SVY2"/>
<organism evidence="3 4">
    <name type="scientific">Roseobacter ponti</name>
    <dbReference type="NCBI Taxonomy" id="1891787"/>
    <lineage>
        <taxon>Bacteria</taxon>
        <taxon>Pseudomonadati</taxon>
        <taxon>Pseudomonadota</taxon>
        <taxon>Alphaproteobacteria</taxon>
        <taxon>Rhodobacterales</taxon>
        <taxon>Roseobacteraceae</taxon>
        <taxon>Roseobacter</taxon>
    </lineage>
</organism>
<dbReference type="InterPro" id="IPR012495">
    <property type="entry name" value="TadE-like_dom"/>
</dbReference>
<keyword evidence="1" id="KW-0472">Membrane</keyword>
<evidence type="ECO:0000259" key="2">
    <source>
        <dbReference type="Pfam" id="PF07811"/>
    </source>
</evidence>
<keyword evidence="1" id="KW-0812">Transmembrane</keyword>
<dbReference type="KEGG" id="rpon:G3256_10955"/>
<dbReference type="Pfam" id="PF07811">
    <property type="entry name" value="TadE"/>
    <property type="match status" value="1"/>
</dbReference>
<accession>A0A858SVY2</accession>
<protein>
    <submittedName>
        <fullName evidence="3">Pilus assembly protein</fullName>
    </submittedName>
</protein>
<proteinExistence type="predicted"/>
<name>A0A858SVY2_9RHOB</name>
<evidence type="ECO:0000256" key="1">
    <source>
        <dbReference type="SAM" id="Phobius"/>
    </source>
</evidence>